<keyword evidence="6" id="KW-1185">Reference proteome</keyword>
<dbReference type="Pfam" id="PF02784">
    <property type="entry name" value="Orn_Arg_deC_N"/>
    <property type="match status" value="1"/>
</dbReference>
<dbReference type="PRINTS" id="PR01179">
    <property type="entry name" value="ODADCRBXLASE"/>
</dbReference>
<evidence type="ECO:0000256" key="1">
    <source>
        <dbReference type="ARBA" id="ARBA00001933"/>
    </source>
</evidence>
<gene>
    <name evidence="5" type="ORF">H7B90_05800</name>
</gene>
<dbReference type="InterPro" id="IPR000183">
    <property type="entry name" value="Orn/DAP/Arg_de-COase"/>
</dbReference>
<dbReference type="Gene3D" id="2.40.37.10">
    <property type="entry name" value="Lyase, Ornithine Decarboxylase, Chain A, domain 1"/>
    <property type="match status" value="1"/>
</dbReference>
<sequence length="422" mass="46408">MMINAASSAPLPAEPWEELLPAVAERYGSPLFLYDERRLERDYFSLRDALPREVVLYYSMKANPNPAICRRIHDWGSPVEVASIGEYDAARAAGVRPETIVFTGPGKSGEEILRVLRHGIYAINAESAFELLVIQEQALRLGKEAPVTLRVNLDVGRPGSRMASVGVSSQFGIDEAELDDAVRLALSLDGVKLLGLHTYQGTQNFHLDFYRESIPRTFALVRRLQAEYALKLECVGLGGGFGVPSFEGDEEFPVRAFGALLAEQAKANEDLGLNRLFVESGRRIAASMGLYVTKVLYAKRSRGKDYLIVDGGTHHRAFDSVMGRSFKRPLPILAWKRAEGRGYESGAGDGRVAYQICGKLCTPTDVIRSGTELPKLEPGDLIGFPDAGAYGLTCGNVHFLSHELPREIMRTKEGGFADISWL</sequence>
<comment type="cofactor">
    <cofactor evidence="1 3">
        <name>pyridoxal 5'-phosphate</name>
        <dbReference type="ChEBI" id="CHEBI:597326"/>
    </cofactor>
</comment>
<proteinExistence type="predicted"/>
<evidence type="ECO:0000259" key="4">
    <source>
        <dbReference type="Pfam" id="PF02784"/>
    </source>
</evidence>
<comment type="caution">
    <text evidence="5">The sequence shown here is derived from an EMBL/GenBank/DDBJ whole genome shotgun (WGS) entry which is preliminary data.</text>
</comment>
<dbReference type="SUPFAM" id="SSF50621">
    <property type="entry name" value="Alanine racemase C-terminal domain-like"/>
    <property type="match status" value="1"/>
</dbReference>
<evidence type="ECO:0000313" key="6">
    <source>
        <dbReference type="Proteomes" id="UP000553776"/>
    </source>
</evidence>
<keyword evidence="2 3" id="KW-0663">Pyridoxal phosphate</keyword>
<feature type="domain" description="Orn/DAP/Arg decarboxylase 2 N-terminal" evidence="4">
    <location>
        <begin position="38"/>
        <end position="286"/>
    </location>
</feature>
<dbReference type="SUPFAM" id="SSF51419">
    <property type="entry name" value="PLP-binding barrel"/>
    <property type="match status" value="1"/>
</dbReference>
<dbReference type="GO" id="GO:0008836">
    <property type="term" value="F:diaminopimelate decarboxylase activity"/>
    <property type="evidence" value="ECO:0007669"/>
    <property type="project" value="TreeGrafter"/>
</dbReference>
<dbReference type="AlphaFoldDB" id="A0A841TZ31"/>
<dbReference type="RefSeq" id="WP_185134905.1">
    <property type="nucleotide sequence ID" value="NZ_BORM01000017.1"/>
</dbReference>
<dbReference type="EMBL" id="JACJVR010000019">
    <property type="protein sequence ID" value="MBB6690914.1"/>
    <property type="molecule type" value="Genomic_DNA"/>
</dbReference>
<feature type="active site" description="Proton donor" evidence="3">
    <location>
        <position position="361"/>
    </location>
</feature>
<evidence type="ECO:0000256" key="3">
    <source>
        <dbReference type="PIRSR" id="PIRSR600183-50"/>
    </source>
</evidence>
<protein>
    <submittedName>
        <fullName evidence="5">Alanine racemase</fullName>
    </submittedName>
</protein>
<dbReference type="InterPro" id="IPR022644">
    <property type="entry name" value="De-COase2_N"/>
</dbReference>
<evidence type="ECO:0000313" key="5">
    <source>
        <dbReference type="EMBL" id="MBB6690914.1"/>
    </source>
</evidence>
<accession>A0A841TZ31</accession>
<dbReference type="InterPro" id="IPR029066">
    <property type="entry name" value="PLP-binding_barrel"/>
</dbReference>
<organism evidence="5 6">
    <name type="scientific">Cohnella xylanilytica</name>
    <dbReference type="NCBI Taxonomy" id="557555"/>
    <lineage>
        <taxon>Bacteria</taxon>
        <taxon>Bacillati</taxon>
        <taxon>Bacillota</taxon>
        <taxon>Bacilli</taxon>
        <taxon>Bacillales</taxon>
        <taxon>Paenibacillaceae</taxon>
        <taxon>Cohnella</taxon>
    </lineage>
</organism>
<name>A0A841TZ31_9BACL</name>
<dbReference type="Proteomes" id="UP000553776">
    <property type="component" value="Unassembled WGS sequence"/>
</dbReference>
<dbReference type="Gene3D" id="3.20.20.10">
    <property type="entry name" value="Alanine racemase"/>
    <property type="match status" value="1"/>
</dbReference>
<reference evidence="5 6" key="1">
    <citation type="submission" date="2020-08" db="EMBL/GenBank/DDBJ databases">
        <title>Cohnella phylogeny.</title>
        <authorList>
            <person name="Dunlap C."/>
        </authorList>
    </citation>
    <scope>NUCLEOTIDE SEQUENCE [LARGE SCALE GENOMIC DNA]</scope>
    <source>
        <strain evidence="5 6">DSM 25239</strain>
    </source>
</reference>
<dbReference type="GO" id="GO:0009089">
    <property type="term" value="P:lysine biosynthetic process via diaminopimelate"/>
    <property type="evidence" value="ECO:0007669"/>
    <property type="project" value="TreeGrafter"/>
</dbReference>
<dbReference type="PANTHER" id="PTHR43727">
    <property type="entry name" value="DIAMINOPIMELATE DECARBOXYLASE"/>
    <property type="match status" value="1"/>
</dbReference>
<dbReference type="PANTHER" id="PTHR43727:SF2">
    <property type="entry name" value="GROUP IV DECARBOXYLASE"/>
    <property type="match status" value="1"/>
</dbReference>
<feature type="modified residue" description="N6-(pyridoxal phosphate)lysine" evidence="3">
    <location>
        <position position="61"/>
    </location>
</feature>
<evidence type="ECO:0000256" key="2">
    <source>
        <dbReference type="ARBA" id="ARBA00022898"/>
    </source>
</evidence>
<dbReference type="InterPro" id="IPR009006">
    <property type="entry name" value="Ala_racemase/Decarboxylase_C"/>
</dbReference>